<organism evidence="2 3">
    <name type="scientific">Aplosporella prunicola CBS 121167</name>
    <dbReference type="NCBI Taxonomy" id="1176127"/>
    <lineage>
        <taxon>Eukaryota</taxon>
        <taxon>Fungi</taxon>
        <taxon>Dikarya</taxon>
        <taxon>Ascomycota</taxon>
        <taxon>Pezizomycotina</taxon>
        <taxon>Dothideomycetes</taxon>
        <taxon>Dothideomycetes incertae sedis</taxon>
        <taxon>Botryosphaeriales</taxon>
        <taxon>Aplosporellaceae</taxon>
        <taxon>Aplosporella</taxon>
    </lineage>
</organism>
<dbReference type="OrthoDB" id="3922703at2759"/>
<dbReference type="Proteomes" id="UP000799438">
    <property type="component" value="Unassembled WGS sequence"/>
</dbReference>
<evidence type="ECO:0000313" key="3">
    <source>
        <dbReference type="Proteomes" id="UP000799438"/>
    </source>
</evidence>
<dbReference type="AlphaFoldDB" id="A0A6A6BE67"/>
<proteinExistence type="predicted"/>
<evidence type="ECO:0000256" key="1">
    <source>
        <dbReference type="SAM" id="SignalP"/>
    </source>
</evidence>
<evidence type="ECO:0008006" key="4">
    <source>
        <dbReference type="Google" id="ProtNLM"/>
    </source>
</evidence>
<dbReference type="EMBL" id="ML995486">
    <property type="protein sequence ID" value="KAF2141673.1"/>
    <property type="molecule type" value="Genomic_DNA"/>
</dbReference>
<dbReference type="RefSeq" id="XP_033397385.1">
    <property type="nucleotide sequence ID" value="XM_033540512.1"/>
</dbReference>
<gene>
    <name evidence="2" type="ORF">K452DRAFT_287625</name>
</gene>
<keyword evidence="3" id="KW-1185">Reference proteome</keyword>
<name>A0A6A6BE67_9PEZI</name>
<accession>A0A6A6BE67</accession>
<sequence length="182" mass="19343">MHFTTLFLTAVLPLLALAAPVHPRAVSPTQYEIPVMNVHFMGRDSGIPGGWPESSKFNSTLSFTLNYPDLDNDSTLSTTCDGSWVEHQPLTGWNSCKDNAVSWKFDEFTSEANFVLSVKNQVSATSAYTGNVDITANAGGAYLTCVGGAPLTGIKCNLDGIFAGTKPSPIIIPVSEVSAPTN</sequence>
<reference evidence="2" key="1">
    <citation type="journal article" date="2020" name="Stud. Mycol.">
        <title>101 Dothideomycetes genomes: a test case for predicting lifestyles and emergence of pathogens.</title>
        <authorList>
            <person name="Haridas S."/>
            <person name="Albert R."/>
            <person name="Binder M."/>
            <person name="Bloem J."/>
            <person name="Labutti K."/>
            <person name="Salamov A."/>
            <person name="Andreopoulos B."/>
            <person name="Baker S."/>
            <person name="Barry K."/>
            <person name="Bills G."/>
            <person name="Bluhm B."/>
            <person name="Cannon C."/>
            <person name="Castanera R."/>
            <person name="Culley D."/>
            <person name="Daum C."/>
            <person name="Ezra D."/>
            <person name="Gonzalez J."/>
            <person name="Henrissat B."/>
            <person name="Kuo A."/>
            <person name="Liang C."/>
            <person name="Lipzen A."/>
            <person name="Lutzoni F."/>
            <person name="Magnuson J."/>
            <person name="Mondo S."/>
            <person name="Nolan M."/>
            <person name="Ohm R."/>
            <person name="Pangilinan J."/>
            <person name="Park H.-J."/>
            <person name="Ramirez L."/>
            <person name="Alfaro M."/>
            <person name="Sun H."/>
            <person name="Tritt A."/>
            <person name="Yoshinaga Y."/>
            <person name="Zwiers L.-H."/>
            <person name="Turgeon B."/>
            <person name="Goodwin S."/>
            <person name="Spatafora J."/>
            <person name="Crous P."/>
            <person name="Grigoriev I."/>
        </authorList>
    </citation>
    <scope>NUCLEOTIDE SEQUENCE</scope>
    <source>
        <strain evidence="2">CBS 121167</strain>
    </source>
</reference>
<feature type="chain" id="PRO_5025413018" description="AA1-like domain-containing protein" evidence="1">
    <location>
        <begin position="19"/>
        <end position="182"/>
    </location>
</feature>
<protein>
    <recommendedName>
        <fullName evidence="4">AA1-like domain-containing protein</fullName>
    </recommendedName>
</protein>
<dbReference type="GeneID" id="54298008"/>
<keyword evidence="1" id="KW-0732">Signal</keyword>
<evidence type="ECO:0000313" key="2">
    <source>
        <dbReference type="EMBL" id="KAF2141673.1"/>
    </source>
</evidence>
<feature type="signal peptide" evidence="1">
    <location>
        <begin position="1"/>
        <end position="18"/>
    </location>
</feature>